<feature type="region of interest" description="Disordered" evidence="1">
    <location>
        <begin position="1"/>
        <end position="32"/>
    </location>
</feature>
<keyword evidence="2" id="KW-0812">Transmembrane</keyword>
<protein>
    <recommendedName>
        <fullName evidence="3">DUF7719 domain-containing protein</fullName>
    </recommendedName>
</protein>
<dbReference type="OrthoDB" id="5597489at2759"/>
<evidence type="ECO:0000256" key="2">
    <source>
        <dbReference type="SAM" id="Phobius"/>
    </source>
</evidence>
<dbReference type="Pfam" id="PF24841">
    <property type="entry name" value="DUF7719"/>
    <property type="match status" value="1"/>
</dbReference>
<feature type="transmembrane region" description="Helical" evidence="2">
    <location>
        <begin position="108"/>
        <end position="125"/>
    </location>
</feature>
<gene>
    <name evidence="4" type="ORF">D9611_007755</name>
</gene>
<dbReference type="AlphaFoldDB" id="A0A8H5BZX8"/>
<evidence type="ECO:0000256" key="1">
    <source>
        <dbReference type="SAM" id="MobiDB-lite"/>
    </source>
</evidence>
<name>A0A8H5BZX8_9AGAR</name>
<dbReference type="Proteomes" id="UP000541558">
    <property type="component" value="Unassembled WGS sequence"/>
</dbReference>
<comment type="caution">
    <text evidence="4">The sequence shown here is derived from an EMBL/GenBank/DDBJ whole genome shotgun (WGS) entry which is preliminary data.</text>
</comment>
<proteinExistence type="predicted"/>
<dbReference type="InterPro" id="IPR056136">
    <property type="entry name" value="DUF7719"/>
</dbReference>
<feature type="transmembrane region" description="Helical" evidence="2">
    <location>
        <begin position="137"/>
        <end position="154"/>
    </location>
</feature>
<feature type="transmembrane region" description="Helical" evidence="2">
    <location>
        <begin position="174"/>
        <end position="198"/>
    </location>
</feature>
<accession>A0A8H5BZX8</accession>
<evidence type="ECO:0000259" key="3">
    <source>
        <dbReference type="Pfam" id="PF24841"/>
    </source>
</evidence>
<keyword evidence="2" id="KW-1133">Transmembrane helix</keyword>
<evidence type="ECO:0000313" key="5">
    <source>
        <dbReference type="Proteomes" id="UP000541558"/>
    </source>
</evidence>
<feature type="transmembrane region" description="Helical" evidence="2">
    <location>
        <begin position="74"/>
        <end position="96"/>
    </location>
</feature>
<feature type="domain" description="DUF7719" evidence="3">
    <location>
        <begin position="135"/>
        <end position="202"/>
    </location>
</feature>
<organism evidence="4 5">
    <name type="scientific">Ephemerocybe angulata</name>
    <dbReference type="NCBI Taxonomy" id="980116"/>
    <lineage>
        <taxon>Eukaryota</taxon>
        <taxon>Fungi</taxon>
        <taxon>Dikarya</taxon>
        <taxon>Basidiomycota</taxon>
        <taxon>Agaricomycotina</taxon>
        <taxon>Agaricomycetes</taxon>
        <taxon>Agaricomycetidae</taxon>
        <taxon>Agaricales</taxon>
        <taxon>Agaricineae</taxon>
        <taxon>Psathyrellaceae</taxon>
        <taxon>Ephemerocybe</taxon>
    </lineage>
</organism>
<dbReference type="PANTHER" id="PTHR37846:SF1">
    <property type="entry name" value="DEACETYLASE-LIKE PROTEIN"/>
    <property type="match status" value="1"/>
</dbReference>
<keyword evidence="5" id="KW-1185">Reference proteome</keyword>
<sequence length="205" mass="23510">MAKKSSKAGSSSGVKPSETTPTSRKPLIEIPEDEQRRLIEQTGILKQFAGGQLEKDSAAPVEYVEERMPLADEIFNAILFIIPFSFLLLMMEILIHQQYRQAPTLQNLLDRMIPGVPIMSIFIFYTLRYKSYRSMQIALFIVSFLSSTRMIWLINRGNYRVNMKQDPPLATLWVYTIVHLDLGPAVLSLVTTGSFVWWKGLTRFF</sequence>
<keyword evidence="2" id="KW-0472">Membrane</keyword>
<dbReference type="EMBL" id="JAACJK010000113">
    <property type="protein sequence ID" value="KAF5331583.1"/>
    <property type="molecule type" value="Genomic_DNA"/>
</dbReference>
<reference evidence="4 5" key="1">
    <citation type="journal article" date="2020" name="ISME J.">
        <title>Uncovering the hidden diversity of litter-decomposition mechanisms in mushroom-forming fungi.</title>
        <authorList>
            <person name="Floudas D."/>
            <person name="Bentzer J."/>
            <person name="Ahren D."/>
            <person name="Johansson T."/>
            <person name="Persson P."/>
            <person name="Tunlid A."/>
        </authorList>
    </citation>
    <scope>NUCLEOTIDE SEQUENCE [LARGE SCALE GENOMIC DNA]</scope>
    <source>
        <strain evidence="4 5">CBS 175.51</strain>
    </source>
</reference>
<dbReference type="PANTHER" id="PTHR37846">
    <property type="entry name" value="YALI0B21296P"/>
    <property type="match status" value="1"/>
</dbReference>
<evidence type="ECO:0000313" key="4">
    <source>
        <dbReference type="EMBL" id="KAF5331583.1"/>
    </source>
</evidence>